<proteinExistence type="predicted"/>
<dbReference type="EMBL" id="KU686203">
    <property type="protein sequence ID" value="AOV60077.1"/>
    <property type="molecule type" value="Genomic_DNA"/>
</dbReference>
<organism evidence="2 3">
    <name type="scientific">Synechococcus phage S-CAM8</name>
    <dbReference type="NCBI Taxonomy" id="754038"/>
    <lineage>
        <taxon>Viruses</taxon>
        <taxon>Duplodnaviria</taxon>
        <taxon>Heunggongvirae</taxon>
        <taxon>Uroviricota</taxon>
        <taxon>Caudoviricetes</taxon>
        <taxon>Pantevenvirales</taxon>
        <taxon>Kyanoviridae</taxon>
        <taxon>Neritesvirus</taxon>
        <taxon>Neritesvirus scam8</taxon>
    </lineage>
</organism>
<name>A0A1D8KNA4_9CAUD</name>
<protein>
    <submittedName>
        <fullName evidence="2">Uncharacterized protein</fullName>
    </submittedName>
</protein>
<feature type="transmembrane region" description="Helical" evidence="1">
    <location>
        <begin position="12"/>
        <end position="33"/>
    </location>
</feature>
<keyword evidence="1" id="KW-0472">Membrane</keyword>
<dbReference type="Proteomes" id="UP000224839">
    <property type="component" value="Segment"/>
</dbReference>
<reference evidence="2 3" key="1">
    <citation type="journal article" date="2016" name="Virology">
        <title>The genomic content and context of auxiliary metabolic genes in marine cyanomyoviruses.</title>
        <authorList>
            <person name="Crummett L.T."/>
            <person name="Puxty R.J."/>
            <person name="Weihe C."/>
            <person name="Marston M.F."/>
            <person name="Martiny J.B."/>
        </authorList>
    </citation>
    <scope>NUCLEOTIDE SEQUENCE [LARGE SCALE GENOMIC DNA]</scope>
    <source>
        <strain evidence="2">0810PA29</strain>
    </source>
</reference>
<keyword evidence="1" id="KW-1133">Transmembrane helix</keyword>
<sequence>MLAGGVGGGDGGVVVSVFVSVASFLGLTGFTCGGPVKTI</sequence>
<gene>
    <name evidence="2" type="ORF">P29A0810_141</name>
</gene>
<evidence type="ECO:0000256" key="1">
    <source>
        <dbReference type="SAM" id="Phobius"/>
    </source>
</evidence>
<evidence type="ECO:0000313" key="3">
    <source>
        <dbReference type="Proteomes" id="UP000224839"/>
    </source>
</evidence>
<keyword evidence="1" id="KW-0812">Transmembrane</keyword>
<accession>A0A1D8KNA4</accession>
<evidence type="ECO:0000313" key="2">
    <source>
        <dbReference type="EMBL" id="AOV60077.1"/>
    </source>
</evidence>